<dbReference type="InterPro" id="IPR023546">
    <property type="entry name" value="MGMT"/>
</dbReference>
<keyword evidence="3 9" id="KW-0963">Cytoplasm</keyword>
<evidence type="ECO:0000256" key="4">
    <source>
        <dbReference type="ARBA" id="ARBA00022603"/>
    </source>
</evidence>
<comment type="catalytic activity">
    <reaction evidence="1 9">
        <text>a 4-O-methyl-thymidine in DNA + L-cysteinyl-[protein] = a thymidine in DNA + S-methyl-L-cysteinyl-[protein]</text>
        <dbReference type="Rhea" id="RHEA:53428"/>
        <dbReference type="Rhea" id="RHEA-COMP:10131"/>
        <dbReference type="Rhea" id="RHEA-COMP:10132"/>
        <dbReference type="Rhea" id="RHEA-COMP:13555"/>
        <dbReference type="Rhea" id="RHEA-COMP:13556"/>
        <dbReference type="ChEBI" id="CHEBI:29950"/>
        <dbReference type="ChEBI" id="CHEBI:82612"/>
        <dbReference type="ChEBI" id="CHEBI:137386"/>
        <dbReference type="ChEBI" id="CHEBI:137387"/>
        <dbReference type="EC" id="2.1.1.63"/>
    </reaction>
</comment>
<keyword evidence="5 9" id="KW-0808">Transferase</keyword>
<dbReference type="Pfam" id="PF02870">
    <property type="entry name" value="Methyltransf_1N"/>
    <property type="match status" value="1"/>
</dbReference>
<dbReference type="CDD" id="cd06445">
    <property type="entry name" value="ATase"/>
    <property type="match status" value="1"/>
</dbReference>
<comment type="subcellular location">
    <subcellularLocation>
        <location evidence="9">Cytoplasm</location>
    </subcellularLocation>
</comment>
<evidence type="ECO:0000313" key="12">
    <source>
        <dbReference type="EMBL" id="TDK59998.1"/>
    </source>
</evidence>
<dbReference type="HAMAP" id="MF_00772">
    <property type="entry name" value="OGT"/>
    <property type="match status" value="1"/>
</dbReference>
<dbReference type="GO" id="GO:0003908">
    <property type="term" value="F:methylated-DNA-[protein]-cysteine S-methyltransferase activity"/>
    <property type="evidence" value="ECO:0007669"/>
    <property type="project" value="UniProtKB-UniRule"/>
</dbReference>
<protein>
    <recommendedName>
        <fullName evidence="9">Methylated-DNA--protein-cysteine methyltransferase</fullName>
        <ecNumber evidence="9">2.1.1.63</ecNumber>
    </recommendedName>
    <alternativeName>
        <fullName evidence="9">6-O-methylguanine-DNA methyltransferase</fullName>
        <shortName evidence="9">MGMT</shortName>
    </alternativeName>
    <alternativeName>
        <fullName evidence="9">O-6-methylguanine-DNA-alkyltransferase</fullName>
    </alternativeName>
</protein>
<evidence type="ECO:0000256" key="7">
    <source>
        <dbReference type="ARBA" id="ARBA00023204"/>
    </source>
</evidence>
<feature type="active site" description="Nucleophile; methyl group acceptor" evidence="9">
    <location>
        <position position="133"/>
    </location>
</feature>
<dbReference type="EC" id="2.1.1.63" evidence="9"/>
<dbReference type="GO" id="GO:0032259">
    <property type="term" value="P:methylation"/>
    <property type="evidence" value="ECO:0007669"/>
    <property type="project" value="UniProtKB-KW"/>
</dbReference>
<dbReference type="Proteomes" id="UP000294829">
    <property type="component" value="Unassembled WGS sequence"/>
</dbReference>
<sequence length="163" mass="17788">MTKSISYTQYVSPLGEMTLAGTKDGLCGAYFFDQRSFKGIKDWPRDDHNPHLVKAAKELSEYFAGKRDGFDVQLDLAVHGTAFQQSVWRALLNIEFGQTSTYGAHANSINKPLAVRAVGGAIGKNPISIIVPCHRVIGSNGALTGYDGGLDRKKYLLRLEGVL</sequence>
<comment type="catalytic activity">
    <reaction evidence="8 9">
        <text>a 6-O-methyl-2'-deoxyguanosine in DNA + L-cysteinyl-[protein] = S-methyl-L-cysteinyl-[protein] + a 2'-deoxyguanosine in DNA</text>
        <dbReference type="Rhea" id="RHEA:24000"/>
        <dbReference type="Rhea" id="RHEA-COMP:10131"/>
        <dbReference type="Rhea" id="RHEA-COMP:10132"/>
        <dbReference type="Rhea" id="RHEA-COMP:11367"/>
        <dbReference type="Rhea" id="RHEA-COMP:11368"/>
        <dbReference type="ChEBI" id="CHEBI:29950"/>
        <dbReference type="ChEBI" id="CHEBI:82612"/>
        <dbReference type="ChEBI" id="CHEBI:85445"/>
        <dbReference type="ChEBI" id="CHEBI:85448"/>
        <dbReference type="EC" id="2.1.1.63"/>
    </reaction>
</comment>
<organism evidence="12 13">
    <name type="scientific">Sapientia aquatica</name>
    <dbReference type="NCBI Taxonomy" id="1549640"/>
    <lineage>
        <taxon>Bacteria</taxon>
        <taxon>Pseudomonadati</taxon>
        <taxon>Pseudomonadota</taxon>
        <taxon>Betaproteobacteria</taxon>
        <taxon>Burkholderiales</taxon>
        <taxon>Oxalobacteraceae</taxon>
        <taxon>Sapientia</taxon>
    </lineage>
</organism>
<dbReference type="FunFam" id="1.10.10.10:FF:000214">
    <property type="entry name" value="Methylated-DNA--protein-cysteine methyltransferase"/>
    <property type="match status" value="1"/>
</dbReference>
<dbReference type="PROSITE" id="PS00374">
    <property type="entry name" value="MGMT"/>
    <property type="match status" value="1"/>
</dbReference>
<comment type="similarity">
    <text evidence="2 9">Belongs to the MGMT family.</text>
</comment>
<evidence type="ECO:0000259" key="11">
    <source>
        <dbReference type="Pfam" id="PF02870"/>
    </source>
</evidence>
<dbReference type="InterPro" id="IPR008332">
    <property type="entry name" value="MethylG_MeTrfase_N"/>
</dbReference>
<evidence type="ECO:0000256" key="1">
    <source>
        <dbReference type="ARBA" id="ARBA00001286"/>
    </source>
</evidence>
<dbReference type="NCBIfam" id="TIGR00589">
    <property type="entry name" value="ogt"/>
    <property type="match status" value="1"/>
</dbReference>
<dbReference type="Gene3D" id="1.10.10.10">
    <property type="entry name" value="Winged helix-like DNA-binding domain superfamily/Winged helix DNA-binding domain"/>
    <property type="match status" value="1"/>
</dbReference>
<evidence type="ECO:0000256" key="5">
    <source>
        <dbReference type="ARBA" id="ARBA00022679"/>
    </source>
</evidence>
<dbReference type="InterPro" id="IPR014048">
    <property type="entry name" value="MethylDNA_cys_MeTrfase_DNA-bd"/>
</dbReference>
<dbReference type="Pfam" id="PF01035">
    <property type="entry name" value="DNA_binding_1"/>
    <property type="match status" value="1"/>
</dbReference>
<keyword evidence="7 9" id="KW-0234">DNA repair</keyword>
<dbReference type="InterPro" id="IPR036388">
    <property type="entry name" value="WH-like_DNA-bd_sf"/>
</dbReference>
<dbReference type="PANTHER" id="PTHR10815:SF5">
    <property type="entry name" value="METHYLATED-DNA--PROTEIN-CYSTEINE METHYLTRANSFERASE"/>
    <property type="match status" value="1"/>
</dbReference>
<dbReference type="InterPro" id="IPR036631">
    <property type="entry name" value="MGMT_N_sf"/>
</dbReference>
<comment type="function">
    <text evidence="9">Involved in the cellular defense against the biological effects of O6-methylguanine (O6-MeG) and O4-methylthymine (O4-MeT) in DNA. Repairs the methylated nucleobase in DNA by stoichiometrically transferring the methyl group to a cysteine residue in the enzyme. This is a suicide reaction: the enzyme is irreversibly inactivated.</text>
</comment>
<dbReference type="InterPro" id="IPR036217">
    <property type="entry name" value="MethylDNA_cys_MeTrfase_DNAb"/>
</dbReference>
<feature type="domain" description="Methylated-DNA-[protein]-cysteine S-methyltransferase DNA binding" evidence="10">
    <location>
        <begin position="82"/>
        <end position="162"/>
    </location>
</feature>
<proteinExistence type="inferred from homology"/>
<dbReference type="InterPro" id="IPR001497">
    <property type="entry name" value="MethylDNA_cys_MeTrfase_AS"/>
</dbReference>
<dbReference type="PANTHER" id="PTHR10815">
    <property type="entry name" value="METHYLATED-DNA--PROTEIN-CYSTEINE METHYLTRANSFERASE"/>
    <property type="match status" value="1"/>
</dbReference>
<reference evidence="12 13" key="1">
    <citation type="submission" date="2019-03" db="EMBL/GenBank/DDBJ databases">
        <title>Sapientia aquatica gen. nov., sp. nov., isolated from a crater lake.</title>
        <authorList>
            <person name="Felfoldi T."/>
            <person name="Szabo A."/>
            <person name="Toth E."/>
            <person name="Schumann P."/>
            <person name="Keki Z."/>
            <person name="Marialigeti K."/>
            <person name="Mathe I."/>
        </authorList>
    </citation>
    <scope>NUCLEOTIDE SEQUENCE [LARGE SCALE GENOMIC DNA]</scope>
    <source>
        <strain evidence="12 13">SA-152</strain>
    </source>
</reference>
<evidence type="ECO:0000256" key="3">
    <source>
        <dbReference type="ARBA" id="ARBA00022490"/>
    </source>
</evidence>
<accession>A0A4R5VNV3</accession>
<dbReference type="AlphaFoldDB" id="A0A4R5VNV3"/>
<keyword evidence="6 9" id="KW-0227">DNA damage</keyword>
<evidence type="ECO:0000313" key="13">
    <source>
        <dbReference type="Proteomes" id="UP000294829"/>
    </source>
</evidence>
<name>A0A4R5VNV3_9BURK</name>
<keyword evidence="4 9" id="KW-0489">Methyltransferase</keyword>
<dbReference type="SUPFAM" id="SSF53155">
    <property type="entry name" value="Methylated DNA-protein cysteine methyltransferase domain"/>
    <property type="match status" value="1"/>
</dbReference>
<evidence type="ECO:0000259" key="10">
    <source>
        <dbReference type="Pfam" id="PF01035"/>
    </source>
</evidence>
<dbReference type="OrthoDB" id="9802228at2"/>
<evidence type="ECO:0000256" key="2">
    <source>
        <dbReference type="ARBA" id="ARBA00008711"/>
    </source>
</evidence>
<evidence type="ECO:0000256" key="6">
    <source>
        <dbReference type="ARBA" id="ARBA00022763"/>
    </source>
</evidence>
<dbReference type="Gene3D" id="3.30.160.70">
    <property type="entry name" value="Methylated DNA-protein cysteine methyltransferase domain"/>
    <property type="match status" value="1"/>
</dbReference>
<comment type="miscellaneous">
    <text evidence="9">This enzyme catalyzes only one turnover and therefore is not strictly catalytic. According to one definition, an enzyme is a biocatalyst that acts repeatedly and over many reaction cycles.</text>
</comment>
<dbReference type="GO" id="GO:0006307">
    <property type="term" value="P:DNA alkylation repair"/>
    <property type="evidence" value="ECO:0007669"/>
    <property type="project" value="UniProtKB-UniRule"/>
</dbReference>
<dbReference type="RefSeq" id="WP_133331278.1">
    <property type="nucleotide sequence ID" value="NZ_SMYL01000019.1"/>
</dbReference>
<gene>
    <name evidence="12" type="ORF">E2I14_18420</name>
</gene>
<feature type="domain" description="Methylguanine DNA methyltransferase ribonuclease-like" evidence="11">
    <location>
        <begin position="6"/>
        <end position="76"/>
    </location>
</feature>
<evidence type="ECO:0000256" key="8">
    <source>
        <dbReference type="ARBA" id="ARBA00049348"/>
    </source>
</evidence>
<dbReference type="EMBL" id="SMYL01000019">
    <property type="protein sequence ID" value="TDK59998.1"/>
    <property type="molecule type" value="Genomic_DNA"/>
</dbReference>
<keyword evidence="13" id="KW-1185">Reference proteome</keyword>
<evidence type="ECO:0000256" key="9">
    <source>
        <dbReference type="HAMAP-Rule" id="MF_00772"/>
    </source>
</evidence>
<comment type="caution">
    <text evidence="12">The sequence shown here is derived from an EMBL/GenBank/DDBJ whole genome shotgun (WGS) entry which is preliminary data.</text>
</comment>
<dbReference type="SUPFAM" id="SSF46767">
    <property type="entry name" value="Methylated DNA-protein cysteine methyltransferase, C-terminal domain"/>
    <property type="match status" value="1"/>
</dbReference>
<dbReference type="GO" id="GO:0005737">
    <property type="term" value="C:cytoplasm"/>
    <property type="evidence" value="ECO:0007669"/>
    <property type="project" value="UniProtKB-SubCell"/>
</dbReference>